<organism evidence="2 3">
    <name type="scientific">Chitinophaga silvatica</name>
    <dbReference type="NCBI Taxonomy" id="2282649"/>
    <lineage>
        <taxon>Bacteria</taxon>
        <taxon>Pseudomonadati</taxon>
        <taxon>Bacteroidota</taxon>
        <taxon>Chitinophagia</taxon>
        <taxon>Chitinophagales</taxon>
        <taxon>Chitinophagaceae</taxon>
        <taxon>Chitinophaga</taxon>
    </lineage>
</organism>
<evidence type="ECO:0000256" key="1">
    <source>
        <dbReference type="SAM" id="SignalP"/>
    </source>
</evidence>
<accession>A0A3E1Y9U7</accession>
<proteinExistence type="predicted"/>
<evidence type="ECO:0000313" key="2">
    <source>
        <dbReference type="EMBL" id="RFS22465.1"/>
    </source>
</evidence>
<feature type="signal peptide" evidence="1">
    <location>
        <begin position="1"/>
        <end position="20"/>
    </location>
</feature>
<dbReference type="Proteomes" id="UP000260644">
    <property type="component" value="Unassembled WGS sequence"/>
</dbReference>
<dbReference type="RefSeq" id="WP_116975862.1">
    <property type="nucleotide sequence ID" value="NZ_QPMM01000006.1"/>
</dbReference>
<feature type="chain" id="PRO_5017794078" description="Glutamine cyclotransferase" evidence="1">
    <location>
        <begin position="21"/>
        <end position="289"/>
    </location>
</feature>
<keyword evidence="3" id="KW-1185">Reference proteome</keyword>
<comment type="caution">
    <text evidence="2">The sequence shown here is derived from an EMBL/GenBank/DDBJ whole genome shotgun (WGS) entry which is preliminary data.</text>
</comment>
<dbReference type="OrthoDB" id="931771at2"/>
<gene>
    <name evidence="2" type="ORF">DVR12_11710</name>
</gene>
<dbReference type="AlphaFoldDB" id="A0A3E1Y9U7"/>
<name>A0A3E1Y9U7_9BACT</name>
<dbReference type="SUPFAM" id="SSF101908">
    <property type="entry name" value="Putative isomerase YbhE"/>
    <property type="match status" value="1"/>
</dbReference>
<evidence type="ECO:0008006" key="4">
    <source>
        <dbReference type="Google" id="ProtNLM"/>
    </source>
</evidence>
<protein>
    <recommendedName>
        <fullName evidence="4">Glutamine cyclotransferase</fullName>
    </recommendedName>
</protein>
<sequence length="289" mass="32792">MKILNIVLALTGLLAFTHNAPEMSIRNSYTLDSLGACQGVSLQNGKYFLYGDREVGVMREYRLENNTLKYQHKEYRFTSQDSNIIKHPTGIAWHKGLPVFIGNSVRLNKEGTSWKALIYCINWDGFLKNRTLDGNLINTIHDDICIQGTRPEYVEYQGKWYVATADYGAKANEVRLYDPVALQKASKTTEQGVLVTKFKCSPWVQNLHWVANKGILILIQNQTEGRGWRFTYVDLKQSIEQGKEKVLKIVDIEKPDELEGFTLTNDPAIGIGVSSSGKDNVSQIDLKWK</sequence>
<keyword evidence="1" id="KW-0732">Signal</keyword>
<dbReference type="EMBL" id="QPMM01000006">
    <property type="protein sequence ID" value="RFS22465.1"/>
    <property type="molecule type" value="Genomic_DNA"/>
</dbReference>
<reference evidence="2 3" key="1">
    <citation type="submission" date="2018-07" db="EMBL/GenBank/DDBJ databases">
        <title>Chitinophaga K2CV101002-2 sp. nov., isolated from a monsoon evergreen broad-leaved forest soil.</title>
        <authorList>
            <person name="Lv Y."/>
        </authorList>
    </citation>
    <scope>NUCLEOTIDE SEQUENCE [LARGE SCALE GENOMIC DNA]</scope>
    <source>
        <strain evidence="2 3">GDMCC 1.1288</strain>
    </source>
</reference>
<evidence type="ECO:0000313" key="3">
    <source>
        <dbReference type="Proteomes" id="UP000260644"/>
    </source>
</evidence>